<dbReference type="InterPro" id="IPR056884">
    <property type="entry name" value="NPHP3-like_N"/>
</dbReference>
<dbReference type="SUPFAM" id="SSF52540">
    <property type="entry name" value="P-loop containing nucleoside triphosphate hydrolases"/>
    <property type="match status" value="1"/>
</dbReference>
<dbReference type="AlphaFoldDB" id="A0A9P5X5K5"/>
<dbReference type="InterPro" id="IPR027417">
    <property type="entry name" value="P-loop_NTPase"/>
</dbReference>
<name>A0A9P5X5K5_9AGAR</name>
<dbReference type="Gene3D" id="3.40.50.300">
    <property type="entry name" value="P-loop containing nucleotide triphosphate hydrolases"/>
    <property type="match status" value="1"/>
</dbReference>
<sequence>MLGKSIWIWCKKRLRRVHPHQPRQKAQPSARTEDLGPSPSFHPEPPTTVETTPSGQPTTPVVAEDVESNRRLSGQHLAPGNGGPSSNPGISSVNNPTTIGAQFSEQQQIVQTQHTGLQNIAYQINHMDTKLLESMSPYTIPGAGIYSSMRDLPAKCHPGTRTHILADIRNRIDSGTRMIWIHGPAGVGKSAIMQTVAKAMSSQAPCAGLFLSRYGDPPRNDSKKVFTTLAYSLAVDNRNYRQYIEEKLSNDPAFLEKSISEQFMDLFLTPFIEHRVDAGPQRWVVLLDGLDESKNENNDQCMIVNLIRDSILDHAGTVPFIWIIASRPEAHLMSALMKAKQNFRDRPAEFFERTIPVESDAAAQDIERYLHAEFAKIREMHPDSLPKPISTWPSAGDFLKVAEASSGLFVLASTMMKYISVDRPASRLKLIVGLIDRSTLHPTGTPFSSLDITYTQIVSEIPKGLLPVTNSLLSYFHLIGREGLIGACNVLGLSQDEAYDALRQLHSVLTYPPPDIAEDNGVEFFHASFPDFLFSPSRSQNYYVDLNQELTHIWWCYVRILKESYQTNSAAFISHDHVDIHWLLEDDDSHIDKLQRELLRKAQHGWVHLLIEYGHSWCTSCPQSKNDRRLMVGDNELIDVFQSIHPVLFSGNEFPVGMFVDWLSDHVRP</sequence>
<dbReference type="InterPro" id="IPR007111">
    <property type="entry name" value="NACHT_NTPase"/>
</dbReference>
<dbReference type="Proteomes" id="UP000807342">
    <property type="component" value="Unassembled WGS sequence"/>
</dbReference>
<dbReference type="PANTHER" id="PTHR10039">
    <property type="entry name" value="AMELOGENIN"/>
    <property type="match status" value="1"/>
</dbReference>
<proteinExistence type="predicted"/>
<dbReference type="EMBL" id="MU151435">
    <property type="protein sequence ID" value="KAF9443787.1"/>
    <property type="molecule type" value="Genomic_DNA"/>
</dbReference>
<evidence type="ECO:0000313" key="5">
    <source>
        <dbReference type="Proteomes" id="UP000807342"/>
    </source>
</evidence>
<feature type="compositionally biased region" description="Low complexity" evidence="2">
    <location>
        <begin position="84"/>
        <end position="96"/>
    </location>
</feature>
<comment type="caution">
    <text evidence="4">The sequence shown here is derived from an EMBL/GenBank/DDBJ whole genome shotgun (WGS) entry which is preliminary data.</text>
</comment>
<gene>
    <name evidence="4" type="ORF">P691DRAFT_383962</name>
</gene>
<accession>A0A9P5X5K5</accession>
<reference evidence="4" key="1">
    <citation type="submission" date="2020-11" db="EMBL/GenBank/DDBJ databases">
        <authorList>
            <consortium name="DOE Joint Genome Institute"/>
            <person name="Ahrendt S."/>
            <person name="Riley R."/>
            <person name="Andreopoulos W."/>
            <person name="Labutti K."/>
            <person name="Pangilinan J."/>
            <person name="Ruiz-Duenas F.J."/>
            <person name="Barrasa J.M."/>
            <person name="Sanchez-Garcia M."/>
            <person name="Camarero S."/>
            <person name="Miyauchi S."/>
            <person name="Serrano A."/>
            <person name="Linde D."/>
            <person name="Babiker R."/>
            <person name="Drula E."/>
            <person name="Ayuso-Fernandez I."/>
            <person name="Pacheco R."/>
            <person name="Padilla G."/>
            <person name="Ferreira P."/>
            <person name="Barriuso J."/>
            <person name="Kellner H."/>
            <person name="Castanera R."/>
            <person name="Alfaro M."/>
            <person name="Ramirez L."/>
            <person name="Pisabarro A.G."/>
            <person name="Kuo A."/>
            <person name="Tritt A."/>
            <person name="Lipzen A."/>
            <person name="He G."/>
            <person name="Yan M."/>
            <person name="Ng V."/>
            <person name="Cullen D."/>
            <person name="Martin F."/>
            <person name="Rosso M.-N."/>
            <person name="Henrissat B."/>
            <person name="Hibbett D."/>
            <person name="Martinez A.T."/>
            <person name="Grigoriev I.V."/>
        </authorList>
    </citation>
    <scope>NUCLEOTIDE SEQUENCE</scope>
    <source>
        <strain evidence="4">MF-IS2</strain>
    </source>
</reference>
<dbReference type="OrthoDB" id="3262196at2759"/>
<feature type="region of interest" description="Disordered" evidence="2">
    <location>
        <begin position="73"/>
        <end position="97"/>
    </location>
</feature>
<dbReference type="Pfam" id="PF24883">
    <property type="entry name" value="NPHP3_N"/>
    <property type="match status" value="1"/>
</dbReference>
<keyword evidence="5" id="KW-1185">Reference proteome</keyword>
<organism evidence="4 5">
    <name type="scientific">Macrolepiota fuliginosa MF-IS2</name>
    <dbReference type="NCBI Taxonomy" id="1400762"/>
    <lineage>
        <taxon>Eukaryota</taxon>
        <taxon>Fungi</taxon>
        <taxon>Dikarya</taxon>
        <taxon>Basidiomycota</taxon>
        <taxon>Agaricomycotina</taxon>
        <taxon>Agaricomycetes</taxon>
        <taxon>Agaricomycetidae</taxon>
        <taxon>Agaricales</taxon>
        <taxon>Agaricineae</taxon>
        <taxon>Agaricaceae</taxon>
        <taxon>Macrolepiota</taxon>
    </lineage>
</organism>
<dbReference type="PANTHER" id="PTHR10039:SF17">
    <property type="entry name" value="FUNGAL STAND N-TERMINAL GOODBYE DOMAIN-CONTAINING PROTEIN-RELATED"/>
    <property type="match status" value="1"/>
</dbReference>
<dbReference type="PROSITE" id="PS50837">
    <property type="entry name" value="NACHT"/>
    <property type="match status" value="1"/>
</dbReference>
<feature type="region of interest" description="Disordered" evidence="2">
    <location>
        <begin position="17"/>
        <end position="61"/>
    </location>
</feature>
<evidence type="ECO:0000256" key="2">
    <source>
        <dbReference type="SAM" id="MobiDB-lite"/>
    </source>
</evidence>
<evidence type="ECO:0000313" key="4">
    <source>
        <dbReference type="EMBL" id="KAF9443787.1"/>
    </source>
</evidence>
<evidence type="ECO:0000259" key="3">
    <source>
        <dbReference type="PROSITE" id="PS50837"/>
    </source>
</evidence>
<evidence type="ECO:0000256" key="1">
    <source>
        <dbReference type="ARBA" id="ARBA00022737"/>
    </source>
</evidence>
<feature type="domain" description="NACHT" evidence="3">
    <location>
        <begin position="177"/>
        <end position="330"/>
    </location>
</feature>
<keyword evidence="1" id="KW-0677">Repeat</keyword>
<protein>
    <recommendedName>
        <fullName evidence="3">NACHT domain-containing protein</fullName>
    </recommendedName>
</protein>